<dbReference type="InterPro" id="IPR036259">
    <property type="entry name" value="MFS_trans_sf"/>
</dbReference>
<sequence length="487" mass="53996">MNATDTKYTLVPQDNVRVSANNKKIDENSLVLEQKSSKNKKGSKIGKRYIQIIWLSTILITMYLMRINISVTIVAMTDPNPSNKDVPVYKWPDKSLILSGFLWGYFVPQPFAGWASTRFGGKWFLVGALVASSILNALVPICAAYFGSVGVLVVRIFLGISQSLLYPTLNNMLGKWGPVQERSRLGCLIFAGSSLGIVLSMVISGYLCSTRYGWPIVFYIFSAIGIIVALSYSYIGCNSPAQHSTITVEERYYIESNLPKISYTEKLDTPWKDIFTSPSFWALFIAECGNNFGHWTLLSQIPSYLNHVMKFDIKSYGELSSLPYLLQWIMAYVYGFLADWVITKKVTSITSTRKIMNAIAFLGPALALILIGNSDSNLKIYVLVILMVGVSCISAGKSGHLINYVDLSPNHAGTIMGIANGSSIGFASLGNVMVHFIVTNDQNSNQWRIIFYCAAVIYVFATIVYCVFGSGEVQPWNEKKAKNRAVI</sequence>
<feature type="transmembrane region" description="Helical" evidence="5">
    <location>
        <begin position="355"/>
        <end position="372"/>
    </location>
</feature>
<dbReference type="Proteomes" id="UP001153636">
    <property type="component" value="Chromosome 10"/>
</dbReference>
<dbReference type="PANTHER" id="PTHR11662:SF280">
    <property type="entry name" value="FI21844P1-RELATED"/>
    <property type="match status" value="1"/>
</dbReference>
<name>A0A9P0G6S9_9CUCU</name>
<dbReference type="Gene3D" id="1.20.1250.20">
    <property type="entry name" value="MFS general substrate transporter like domains"/>
    <property type="match status" value="2"/>
</dbReference>
<feature type="transmembrane region" description="Helical" evidence="5">
    <location>
        <begin position="96"/>
        <end position="116"/>
    </location>
</feature>
<keyword evidence="2 5" id="KW-0812">Transmembrane</keyword>
<keyword evidence="4 5" id="KW-0472">Membrane</keyword>
<dbReference type="AlphaFoldDB" id="A0A9P0G6S9"/>
<feature type="transmembrane region" description="Helical" evidence="5">
    <location>
        <begin position="378"/>
        <end position="396"/>
    </location>
</feature>
<evidence type="ECO:0000256" key="2">
    <source>
        <dbReference type="ARBA" id="ARBA00022692"/>
    </source>
</evidence>
<reference evidence="6" key="1">
    <citation type="submission" date="2022-01" db="EMBL/GenBank/DDBJ databases">
        <authorList>
            <person name="King R."/>
        </authorList>
    </citation>
    <scope>NUCLEOTIDE SEQUENCE</scope>
</reference>
<evidence type="ECO:0000313" key="7">
    <source>
        <dbReference type="Proteomes" id="UP001153636"/>
    </source>
</evidence>
<evidence type="ECO:0000256" key="1">
    <source>
        <dbReference type="ARBA" id="ARBA00004141"/>
    </source>
</evidence>
<dbReference type="GO" id="GO:0016020">
    <property type="term" value="C:membrane"/>
    <property type="evidence" value="ECO:0007669"/>
    <property type="project" value="UniProtKB-SubCell"/>
</dbReference>
<gene>
    <name evidence="6" type="ORF">PSYICH_LOCUS1642</name>
</gene>
<dbReference type="FunFam" id="1.20.1250.20:FF:000532">
    <property type="entry name" value="SLC (SoLute Carrier) homolog"/>
    <property type="match status" value="1"/>
</dbReference>
<comment type="subcellular location">
    <subcellularLocation>
        <location evidence="1">Membrane</location>
        <topology evidence="1">Multi-pass membrane protein</topology>
    </subcellularLocation>
</comment>
<keyword evidence="7" id="KW-1185">Reference proteome</keyword>
<organism evidence="6 7">
    <name type="scientific">Psylliodes chrysocephalus</name>
    <dbReference type="NCBI Taxonomy" id="3402493"/>
    <lineage>
        <taxon>Eukaryota</taxon>
        <taxon>Metazoa</taxon>
        <taxon>Ecdysozoa</taxon>
        <taxon>Arthropoda</taxon>
        <taxon>Hexapoda</taxon>
        <taxon>Insecta</taxon>
        <taxon>Pterygota</taxon>
        <taxon>Neoptera</taxon>
        <taxon>Endopterygota</taxon>
        <taxon>Coleoptera</taxon>
        <taxon>Polyphaga</taxon>
        <taxon>Cucujiformia</taxon>
        <taxon>Chrysomeloidea</taxon>
        <taxon>Chrysomelidae</taxon>
        <taxon>Galerucinae</taxon>
        <taxon>Alticini</taxon>
        <taxon>Psylliodes</taxon>
    </lineage>
</organism>
<dbReference type="EMBL" id="OV651822">
    <property type="protein sequence ID" value="CAH1100071.1"/>
    <property type="molecule type" value="Genomic_DNA"/>
</dbReference>
<evidence type="ECO:0000313" key="6">
    <source>
        <dbReference type="EMBL" id="CAH1100071.1"/>
    </source>
</evidence>
<keyword evidence="3 5" id="KW-1133">Transmembrane helix</keyword>
<feature type="transmembrane region" description="Helical" evidence="5">
    <location>
        <begin position="417"/>
        <end position="437"/>
    </location>
</feature>
<dbReference type="Pfam" id="PF07690">
    <property type="entry name" value="MFS_1"/>
    <property type="match status" value="1"/>
</dbReference>
<evidence type="ECO:0008006" key="8">
    <source>
        <dbReference type="Google" id="ProtNLM"/>
    </source>
</evidence>
<evidence type="ECO:0000256" key="3">
    <source>
        <dbReference type="ARBA" id="ARBA00022989"/>
    </source>
</evidence>
<evidence type="ECO:0000256" key="4">
    <source>
        <dbReference type="ARBA" id="ARBA00023136"/>
    </source>
</evidence>
<feature type="transmembrane region" description="Helical" evidence="5">
    <location>
        <begin position="185"/>
        <end position="206"/>
    </location>
</feature>
<feature type="transmembrane region" description="Helical" evidence="5">
    <location>
        <begin position="52"/>
        <end position="76"/>
    </location>
</feature>
<feature type="transmembrane region" description="Helical" evidence="5">
    <location>
        <begin position="212"/>
        <end position="235"/>
    </location>
</feature>
<dbReference type="InterPro" id="IPR050382">
    <property type="entry name" value="MFS_Na/Anion_cotransporter"/>
</dbReference>
<feature type="transmembrane region" description="Helical" evidence="5">
    <location>
        <begin position="325"/>
        <end position="343"/>
    </location>
</feature>
<feature type="transmembrane region" description="Helical" evidence="5">
    <location>
        <begin position="123"/>
        <end position="146"/>
    </location>
</feature>
<dbReference type="InterPro" id="IPR011701">
    <property type="entry name" value="MFS"/>
</dbReference>
<feature type="transmembrane region" description="Helical" evidence="5">
    <location>
        <begin position="152"/>
        <end position="173"/>
    </location>
</feature>
<accession>A0A9P0G6S9</accession>
<protein>
    <recommendedName>
        <fullName evidence="8">Inorganic phosphate cotransporter</fullName>
    </recommendedName>
</protein>
<dbReference type="PANTHER" id="PTHR11662">
    <property type="entry name" value="SOLUTE CARRIER FAMILY 17"/>
    <property type="match status" value="1"/>
</dbReference>
<dbReference type="SUPFAM" id="SSF103473">
    <property type="entry name" value="MFS general substrate transporter"/>
    <property type="match status" value="1"/>
</dbReference>
<feature type="transmembrane region" description="Helical" evidence="5">
    <location>
        <begin position="449"/>
        <end position="468"/>
    </location>
</feature>
<dbReference type="GO" id="GO:0022857">
    <property type="term" value="F:transmembrane transporter activity"/>
    <property type="evidence" value="ECO:0007669"/>
    <property type="project" value="InterPro"/>
</dbReference>
<dbReference type="GO" id="GO:0006820">
    <property type="term" value="P:monoatomic anion transport"/>
    <property type="evidence" value="ECO:0007669"/>
    <property type="project" value="TreeGrafter"/>
</dbReference>
<dbReference type="OrthoDB" id="2985014at2759"/>
<proteinExistence type="predicted"/>
<evidence type="ECO:0000256" key="5">
    <source>
        <dbReference type="SAM" id="Phobius"/>
    </source>
</evidence>